<reference evidence="1 2" key="1">
    <citation type="submission" date="2021-02" db="EMBL/GenBank/DDBJ databases">
        <title>Plant Genome Project.</title>
        <authorList>
            <person name="Zhang R.-G."/>
        </authorList>
    </citation>
    <scope>NUCLEOTIDE SEQUENCE [LARGE SCALE GENOMIC DNA]</scope>
    <source>
        <tissue evidence="1">Leaves</tissue>
    </source>
</reference>
<dbReference type="SUPFAM" id="SSF48403">
    <property type="entry name" value="Ankyrin repeat"/>
    <property type="match status" value="1"/>
</dbReference>
<dbReference type="InterPro" id="IPR036770">
    <property type="entry name" value="Ankyrin_rpt-contain_sf"/>
</dbReference>
<dbReference type="PANTHER" id="PTHR24121">
    <property type="entry name" value="NO MECHANORECEPTOR POTENTIAL C, ISOFORM D-RELATED"/>
    <property type="match status" value="1"/>
</dbReference>
<proteinExistence type="predicted"/>
<evidence type="ECO:0008006" key="3">
    <source>
        <dbReference type="Google" id="ProtNLM"/>
    </source>
</evidence>
<keyword evidence="2" id="KW-1185">Reference proteome</keyword>
<dbReference type="Gene3D" id="1.25.40.20">
    <property type="entry name" value="Ankyrin repeat-containing domain"/>
    <property type="match status" value="1"/>
</dbReference>
<gene>
    <name evidence="1" type="ORF">JRO89_XS03G0191900</name>
</gene>
<dbReference type="EMBL" id="JAFEMO010000003">
    <property type="protein sequence ID" value="KAH7573689.1"/>
    <property type="molecule type" value="Genomic_DNA"/>
</dbReference>
<protein>
    <recommendedName>
        <fullName evidence="3">Ankyrin repeat protein</fullName>
    </recommendedName>
</protein>
<name>A0ABQ8IB78_9ROSI</name>
<sequence length="333" mass="37484">MMSVKNSNLLTRRGAKNIVLVYMTTLFGIREIAKILYDESKSNFSIVLKLLEDQLELAVTFDMRNDTAIYVLARKPSSMFDRSSIGILKMLTYSSDLEETKARQVTFVEDIIKLMKPEDSELLAQDGNNAFCFDAATGSIEIAKMILAKNPNLLIRKDNQLKLAVTCDMYNDTALHVLARKPSSIFARSSIKILKTLTYSRDDDPRLRLRTAVTHWGKTILHVAKGAIQVAFVEHIIKLIESEDLELQAQDGNNAFCFAYTTGSIEIAKMISAKNPNLLTHRDIALKVLEDQLELVVTRDVHNDTALHVLVRKSSSMFARNSIGIFKMLTYSS</sequence>
<dbReference type="PANTHER" id="PTHR24121:SF21">
    <property type="entry name" value="ANKYRIN REPEAT FAMILY PROTEIN"/>
    <property type="match status" value="1"/>
</dbReference>
<evidence type="ECO:0000313" key="2">
    <source>
        <dbReference type="Proteomes" id="UP000827721"/>
    </source>
</evidence>
<dbReference type="Proteomes" id="UP000827721">
    <property type="component" value="Unassembled WGS sequence"/>
</dbReference>
<accession>A0ABQ8IB78</accession>
<dbReference type="InterPro" id="IPR002110">
    <property type="entry name" value="Ankyrin_rpt"/>
</dbReference>
<comment type="caution">
    <text evidence="1">The sequence shown here is derived from an EMBL/GenBank/DDBJ whole genome shotgun (WGS) entry which is preliminary data.</text>
</comment>
<evidence type="ECO:0000313" key="1">
    <source>
        <dbReference type="EMBL" id="KAH7573689.1"/>
    </source>
</evidence>
<dbReference type="SMART" id="SM00248">
    <property type="entry name" value="ANK"/>
    <property type="match status" value="4"/>
</dbReference>
<organism evidence="1 2">
    <name type="scientific">Xanthoceras sorbifolium</name>
    <dbReference type="NCBI Taxonomy" id="99658"/>
    <lineage>
        <taxon>Eukaryota</taxon>
        <taxon>Viridiplantae</taxon>
        <taxon>Streptophyta</taxon>
        <taxon>Embryophyta</taxon>
        <taxon>Tracheophyta</taxon>
        <taxon>Spermatophyta</taxon>
        <taxon>Magnoliopsida</taxon>
        <taxon>eudicotyledons</taxon>
        <taxon>Gunneridae</taxon>
        <taxon>Pentapetalae</taxon>
        <taxon>rosids</taxon>
        <taxon>malvids</taxon>
        <taxon>Sapindales</taxon>
        <taxon>Sapindaceae</taxon>
        <taxon>Xanthoceroideae</taxon>
        <taxon>Xanthoceras</taxon>
    </lineage>
</organism>